<gene>
    <name evidence="18" type="ORF">JHW45_03435</name>
</gene>
<evidence type="ECO:0000256" key="1">
    <source>
        <dbReference type="ARBA" id="ARBA00001917"/>
    </source>
</evidence>
<evidence type="ECO:0000256" key="13">
    <source>
        <dbReference type="ARBA" id="ARBA00044216"/>
    </source>
</evidence>
<evidence type="ECO:0000256" key="6">
    <source>
        <dbReference type="ARBA" id="ARBA00022643"/>
    </source>
</evidence>
<comment type="similarity">
    <text evidence="10">Belongs to the SoxB family.</text>
</comment>
<dbReference type="InterPro" id="IPR006278">
    <property type="entry name" value="SoxB"/>
</dbReference>
<keyword evidence="9" id="KW-0560">Oxidoreductase</keyword>
<sequence>MPTATRSGRYSVFAIAREAFRQHQGWGRAWASPQPRDRYRIVIVGAGGHGLATAYYLGRNFGITDIAVIEKGWLGGGNTGRNTTIIRSNYLQDPSAAIYDQSLSLYETLSQDLNYNVMFSPRGLIMLAQTEPEVRGYKRTAYANHLQGVATEWIEPQRLKELVPIINLDGPRYPVLGGLYQARGGTARHDAVAWGYARACSDMGMHIIQNCEVQGIETEGGQVRAVTTSKGRIGCDRLALIVAGHSSQLAQMAGFRLPIESVALQALVSEPIKPCMDVVVMANTVHGYMSQSDKGEMVIGGGTDGFNNFTQRGSWHHIEETVRALVETFPMISRLKMLRQWGGIVDMTGDRSPILSATPVGGIYVNCGWGTGGFKAIPGSGWAMADLLANDRPGPLAQPFGLNRFREGRFIDESVAAGVAH</sequence>
<dbReference type="Gene3D" id="3.50.50.60">
    <property type="entry name" value="FAD/NAD(P)-binding domain"/>
    <property type="match status" value="1"/>
</dbReference>
<keyword evidence="19" id="KW-1185">Reference proteome</keyword>
<keyword evidence="5" id="KW-0285">Flavoprotein</keyword>
<dbReference type="SUPFAM" id="SSF51905">
    <property type="entry name" value="FAD/NAD(P)-binding domain"/>
    <property type="match status" value="1"/>
</dbReference>
<keyword evidence="4" id="KW-0963">Cytoplasm</keyword>
<protein>
    <recommendedName>
        <fullName evidence="12">Sarcosine oxidase subunit beta</fullName>
        <ecNumber evidence="11">1.5.3.24</ecNumber>
    </recommendedName>
    <alternativeName>
        <fullName evidence="13">Sarcosine oxidase (5,10-methylenetetrahydrofolate-forming) subunit beta</fullName>
    </alternativeName>
    <alternativeName>
        <fullName evidence="14">Tetrameric sarcosine oxidase subunit beta</fullName>
    </alternativeName>
</protein>
<feature type="domain" description="Rhodanese" evidence="17">
    <location>
        <begin position="40"/>
        <end position="85"/>
    </location>
</feature>
<keyword evidence="7" id="KW-0547">Nucleotide-binding</keyword>
<dbReference type="RefSeq" id="WP_272859568.1">
    <property type="nucleotide sequence ID" value="NZ_CP067134.1"/>
</dbReference>
<accession>A0ABY7SWQ8</accession>
<evidence type="ECO:0000256" key="4">
    <source>
        <dbReference type="ARBA" id="ARBA00022490"/>
    </source>
</evidence>
<evidence type="ECO:0000256" key="5">
    <source>
        <dbReference type="ARBA" id="ARBA00022630"/>
    </source>
</evidence>
<evidence type="ECO:0000256" key="7">
    <source>
        <dbReference type="ARBA" id="ARBA00022741"/>
    </source>
</evidence>
<name>A0ABY7SWQ8_9RHOB</name>
<comment type="catalytic activity">
    <reaction evidence="15">
        <text>sarcosine + O2 + H2O = formaldehyde + glycine + H2O2</text>
        <dbReference type="Rhea" id="RHEA:13313"/>
        <dbReference type="ChEBI" id="CHEBI:15377"/>
        <dbReference type="ChEBI" id="CHEBI:15379"/>
        <dbReference type="ChEBI" id="CHEBI:16240"/>
        <dbReference type="ChEBI" id="CHEBI:16842"/>
        <dbReference type="ChEBI" id="CHEBI:57305"/>
        <dbReference type="ChEBI" id="CHEBI:57433"/>
    </reaction>
</comment>
<evidence type="ECO:0000256" key="15">
    <source>
        <dbReference type="ARBA" id="ARBA00047316"/>
    </source>
</evidence>
<dbReference type="Pfam" id="PF01266">
    <property type="entry name" value="DAO"/>
    <property type="match status" value="1"/>
</dbReference>
<keyword evidence="8" id="KW-0274">FAD</keyword>
<dbReference type="PANTHER" id="PTHR13847">
    <property type="entry name" value="SARCOSINE DEHYDROGENASE-RELATED"/>
    <property type="match status" value="1"/>
</dbReference>
<comment type="cofactor">
    <cofactor evidence="2">
        <name>FAD</name>
        <dbReference type="ChEBI" id="CHEBI:57692"/>
    </cofactor>
</comment>
<dbReference type="EC" id="1.5.3.24" evidence="11"/>
<evidence type="ECO:0000256" key="14">
    <source>
        <dbReference type="ARBA" id="ARBA00044295"/>
    </source>
</evidence>
<comment type="catalytic activity">
    <reaction evidence="16">
        <text>sarcosine + (6S)-5,6,7,8-tetrahydrofolate + O2 = (6R)-5,10-methylene-5,6,7,8-tetrahydrofolate + glycine + H2O2</text>
        <dbReference type="Rhea" id="RHEA:70455"/>
        <dbReference type="ChEBI" id="CHEBI:15379"/>
        <dbReference type="ChEBI" id="CHEBI:15636"/>
        <dbReference type="ChEBI" id="CHEBI:16240"/>
        <dbReference type="ChEBI" id="CHEBI:57305"/>
        <dbReference type="ChEBI" id="CHEBI:57433"/>
        <dbReference type="ChEBI" id="CHEBI:57453"/>
        <dbReference type="EC" id="1.5.3.24"/>
    </reaction>
</comment>
<evidence type="ECO:0000256" key="10">
    <source>
        <dbReference type="ARBA" id="ARBA00043973"/>
    </source>
</evidence>
<evidence type="ECO:0000256" key="9">
    <source>
        <dbReference type="ARBA" id="ARBA00023002"/>
    </source>
</evidence>
<dbReference type="Gene3D" id="3.30.9.10">
    <property type="entry name" value="D-Amino Acid Oxidase, subunit A, domain 2"/>
    <property type="match status" value="1"/>
</dbReference>
<evidence type="ECO:0000256" key="16">
    <source>
        <dbReference type="ARBA" id="ARBA00048917"/>
    </source>
</evidence>
<evidence type="ECO:0000256" key="2">
    <source>
        <dbReference type="ARBA" id="ARBA00001974"/>
    </source>
</evidence>
<dbReference type="InterPro" id="IPR036188">
    <property type="entry name" value="FAD/NAD-bd_sf"/>
</dbReference>
<evidence type="ECO:0000256" key="11">
    <source>
        <dbReference type="ARBA" id="ARBA00044044"/>
    </source>
</evidence>
<dbReference type="PANTHER" id="PTHR13847:SF287">
    <property type="entry name" value="FAD-DEPENDENT OXIDOREDUCTASE DOMAIN-CONTAINING PROTEIN 1"/>
    <property type="match status" value="1"/>
</dbReference>
<dbReference type="InterPro" id="IPR001763">
    <property type="entry name" value="Rhodanese-like_dom"/>
</dbReference>
<comment type="subcellular location">
    <subcellularLocation>
        <location evidence="3">Cytoplasm</location>
    </subcellularLocation>
</comment>
<keyword evidence="6" id="KW-0288">FMN</keyword>
<proteinExistence type="inferred from homology"/>
<dbReference type="InterPro" id="IPR006076">
    <property type="entry name" value="FAD-dep_OxRdtase"/>
</dbReference>
<comment type="cofactor">
    <cofactor evidence="1">
        <name>FMN</name>
        <dbReference type="ChEBI" id="CHEBI:58210"/>
    </cofactor>
</comment>
<evidence type="ECO:0000256" key="3">
    <source>
        <dbReference type="ARBA" id="ARBA00004496"/>
    </source>
</evidence>
<evidence type="ECO:0000256" key="12">
    <source>
        <dbReference type="ARBA" id="ARBA00044150"/>
    </source>
</evidence>
<evidence type="ECO:0000259" key="17">
    <source>
        <dbReference type="PROSITE" id="PS50206"/>
    </source>
</evidence>
<organism evidence="18 19">
    <name type="scientific">Paracoccus stylophorae</name>
    <dbReference type="NCBI Taxonomy" id="659350"/>
    <lineage>
        <taxon>Bacteria</taxon>
        <taxon>Pseudomonadati</taxon>
        <taxon>Pseudomonadota</taxon>
        <taxon>Alphaproteobacteria</taxon>
        <taxon>Rhodobacterales</taxon>
        <taxon>Paracoccaceae</taxon>
        <taxon>Paracoccus</taxon>
    </lineage>
</organism>
<dbReference type="NCBIfam" id="TIGR01373">
    <property type="entry name" value="soxB"/>
    <property type="match status" value="1"/>
</dbReference>
<dbReference type="EMBL" id="CP067134">
    <property type="protein sequence ID" value="WCR11462.1"/>
    <property type="molecule type" value="Genomic_DNA"/>
</dbReference>
<dbReference type="PROSITE" id="PS50206">
    <property type="entry name" value="RHODANESE_3"/>
    <property type="match status" value="1"/>
</dbReference>
<dbReference type="Proteomes" id="UP001218412">
    <property type="component" value="Chromosome"/>
</dbReference>
<evidence type="ECO:0000313" key="19">
    <source>
        <dbReference type="Proteomes" id="UP001218412"/>
    </source>
</evidence>
<reference evidence="18 19" key="1">
    <citation type="submission" date="2021-01" db="EMBL/GenBank/DDBJ databases">
        <title>Biogeographic distribution of Paracoccus.</title>
        <authorList>
            <person name="Hollensteiner J."/>
            <person name="Leineberger J."/>
            <person name="Brinkhoff T."/>
            <person name="Daniel R."/>
        </authorList>
    </citation>
    <scope>NUCLEOTIDE SEQUENCE [LARGE SCALE GENOMIC DNA]</scope>
    <source>
        <strain evidence="18 19">LMG25392</strain>
    </source>
</reference>
<evidence type="ECO:0000313" key="18">
    <source>
        <dbReference type="EMBL" id="WCR11462.1"/>
    </source>
</evidence>
<evidence type="ECO:0000256" key="8">
    <source>
        <dbReference type="ARBA" id="ARBA00022827"/>
    </source>
</evidence>